<protein>
    <recommendedName>
        <fullName evidence="2">DUF1015 family protein</fullName>
    </recommendedName>
</protein>
<sequence length="322" mass="34987">MNRWKTERTIVPDDTERFYLYEMANLQDPSLRVNGVVGALLLDRVGLRVVPHEETTNRGFERWVTSLGASHMNIDPIIGLSGSRDLGPLLQRSGRVRRRIVANDGWVHTVSDIVDPEQIRAISLVVGERPVSLADGHHRYHAALAFAESMGAGSYERAGSILAFISTSDTRGLGIHPFHRLLPNLETVDVAALSRDFVVTPGQPAPPDRPGSIVLLTGDETWDLAPLPTHLMTLPSPWRRASSAVAQTLLYPHLGIKEADCNYTTSLEAALAHAATGAPALLMAPLDGSTIAEAGRLGLRFPQKTTFFAPKPRAGVVLRAIV</sequence>
<dbReference type="Pfam" id="PF06245">
    <property type="entry name" value="DUF1015"/>
    <property type="match status" value="1"/>
</dbReference>
<dbReference type="EMBL" id="UOEK01000328">
    <property type="protein sequence ID" value="VAW05851.1"/>
    <property type="molecule type" value="Genomic_DNA"/>
</dbReference>
<accession>A0A3B0SI00</accession>
<organism evidence="1">
    <name type="scientific">hydrothermal vent metagenome</name>
    <dbReference type="NCBI Taxonomy" id="652676"/>
    <lineage>
        <taxon>unclassified sequences</taxon>
        <taxon>metagenomes</taxon>
        <taxon>ecological metagenomes</taxon>
    </lineage>
</organism>
<dbReference type="AlphaFoldDB" id="A0A3B0SI00"/>
<gene>
    <name evidence="1" type="ORF">MNBD_ACTINO02-229</name>
</gene>
<dbReference type="PANTHER" id="PTHR36454:SF1">
    <property type="entry name" value="DUF1015 DOMAIN-CONTAINING PROTEIN"/>
    <property type="match status" value="1"/>
</dbReference>
<evidence type="ECO:0000313" key="1">
    <source>
        <dbReference type="EMBL" id="VAW05851.1"/>
    </source>
</evidence>
<name>A0A3B0SI00_9ZZZZ</name>
<reference evidence="1" key="1">
    <citation type="submission" date="2018-06" db="EMBL/GenBank/DDBJ databases">
        <authorList>
            <person name="Zhirakovskaya E."/>
        </authorList>
    </citation>
    <scope>NUCLEOTIDE SEQUENCE</scope>
</reference>
<evidence type="ECO:0008006" key="2">
    <source>
        <dbReference type="Google" id="ProtNLM"/>
    </source>
</evidence>
<proteinExistence type="predicted"/>
<dbReference type="InterPro" id="IPR008323">
    <property type="entry name" value="UCP033563"/>
</dbReference>
<dbReference type="PANTHER" id="PTHR36454">
    <property type="entry name" value="LMO2823 PROTEIN"/>
    <property type="match status" value="1"/>
</dbReference>